<dbReference type="AlphaFoldDB" id="A0A4S3JG47"/>
<feature type="domain" description="Tse2 ADP-ribosyltransferase toxin" evidence="2">
    <location>
        <begin position="13"/>
        <end position="142"/>
    </location>
</feature>
<protein>
    <recommendedName>
        <fullName evidence="2">Tse2 ADP-ribosyltransferase toxin domain-containing protein</fullName>
    </recommendedName>
</protein>
<feature type="region of interest" description="Disordered" evidence="1">
    <location>
        <begin position="44"/>
        <end position="68"/>
    </location>
</feature>
<dbReference type="VEuPathDB" id="FungiDB:EYZ11_008376"/>
<dbReference type="Pfam" id="PF18648">
    <property type="entry name" value="ADPRTs_Tse2"/>
    <property type="match status" value="1"/>
</dbReference>
<evidence type="ECO:0000313" key="4">
    <source>
        <dbReference type="Proteomes" id="UP000308092"/>
    </source>
</evidence>
<comment type="caution">
    <text evidence="3">The sequence shown here is derived from an EMBL/GenBank/DDBJ whole genome shotgun (WGS) entry which is preliminary data.</text>
</comment>
<reference evidence="3 4" key="1">
    <citation type="submission" date="2019-03" db="EMBL/GenBank/DDBJ databases">
        <title>The genome sequence of a newly discovered highly antifungal drug resistant Aspergillus species, Aspergillus tanneri NIH 1004.</title>
        <authorList>
            <person name="Mounaud S."/>
            <person name="Singh I."/>
            <person name="Joardar V."/>
            <person name="Pakala S."/>
            <person name="Pakala S."/>
            <person name="Venepally P."/>
            <person name="Hoover J."/>
            <person name="Nierman W."/>
            <person name="Chung J."/>
            <person name="Losada L."/>
        </authorList>
    </citation>
    <scope>NUCLEOTIDE SEQUENCE [LARGE SCALE GENOMIC DNA]</scope>
    <source>
        <strain evidence="3 4">NIH1004</strain>
    </source>
</reference>
<proteinExistence type="predicted"/>
<dbReference type="Proteomes" id="UP000308092">
    <property type="component" value="Unassembled WGS sequence"/>
</dbReference>
<accession>A0A4S3JG47</accession>
<organism evidence="3 4">
    <name type="scientific">Aspergillus tanneri</name>
    <dbReference type="NCBI Taxonomy" id="1220188"/>
    <lineage>
        <taxon>Eukaryota</taxon>
        <taxon>Fungi</taxon>
        <taxon>Dikarya</taxon>
        <taxon>Ascomycota</taxon>
        <taxon>Pezizomycotina</taxon>
        <taxon>Eurotiomycetes</taxon>
        <taxon>Eurotiomycetidae</taxon>
        <taxon>Eurotiales</taxon>
        <taxon>Aspergillaceae</taxon>
        <taxon>Aspergillus</taxon>
        <taxon>Aspergillus subgen. Circumdati</taxon>
    </lineage>
</organism>
<keyword evidence="4" id="KW-1185">Reference proteome</keyword>
<dbReference type="EMBL" id="SOSA01000355">
    <property type="protein sequence ID" value="THC92161.1"/>
    <property type="molecule type" value="Genomic_DNA"/>
</dbReference>
<gene>
    <name evidence="3" type="ORF">EYZ11_008376</name>
</gene>
<feature type="compositionally biased region" description="Basic and acidic residues" evidence="1">
    <location>
        <begin position="44"/>
        <end position="55"/>
    </location>
</feature>
<evidence type="ECO:0000256" key="1">
    <source>
        <dbReference type="SAM" id="MobiDB-lite"/>
    </source>
</evidence>
<feature type="compositionally biased region" description="Polar residues" evidence="1">
    <location>
        <begin position="58"/>
        <end position="68"/>
    </location>
</feature>
<name>A0A4S3JG47_9EURO</name>
<sequence length="153" mass="17650">MSRFIARFSIFPKELFRLNNGNTIRIRDRAVKRVGSFDVTTEDGKVKPKAVDHPDTYQPPNGASMRPNTKTQHDLVKNFIGKDMIVYSVPLGTKLPDDLTLVHEKGDHFSLQPTREMTLEEFNSKINEFYRMSAKQFTREQWLEAYPSPSETA</sequence>
<dbReference type="InterPro" id="IPR041018">
    <property type="entry name" value="ADPRTs_Tse2"/>
</dbReference>
<evidence type="ECO:0000313" key="3">
    <source>
        <dbReference type="EMBL" id="THC92161.1"/>
    </source>
</evidence>
<evidence type="ECO:0000259" key="2">
    <source>
        <dbReference type="Pfam" id="PF18648"/>
    </source>
</evidence>